<evidence type="ECO:0000313" key="1">
    <source>
        <dbReference type="EMBL" id="MCS3920077.1"/>
    </source>
</evidence>
<proteinExistence type="predicted"/>
<protein>
    <submittedName>
        <fullName evidence="1">Uncharacterized protein</fullName>
    </submittedName>
</protein>
<dbReference type="Proteomes" id="UP001204798">
    <property type="component" value="Unassembled WGS sequence"/>
</dbReference>
<name>A0ABT2EQ45_9BACT</name>
<evidence type="ECO:0000313" key="2">
    <source>
        <dbReference type="Proteomes" id="UP001204798"/>
    </source>
</evidence>
<reference evidence="1 2" key="1">
    <citation type="submission" date="2022-08" db="EMBL/GenBank/DDBJ databases">
        <title>Bacterial and archaeal communities from various locations to study Microbial Dark Matter (Phase II).</title>
        <authorList>
            <person name="Stepanauskas R."/>
        </authorList>
    </citation>
    <scope>NUCLEOTIDE SEQUENCE [LARGE SCALE GENOMIC DNA]</scope>
    <source>
        <strain evidence="1 2">PD1</strain>
    </source>
</reference>
<sequence length="53" mass="5891">MATIVALRLRPYMMQNGNDATRYKEALKLAATKGIELSFPYIAALIRCGDARC</sequence>
<comment type="caution">
    <text evidence="1">The sequence shown here is derived from an EMBL/GenBank/DDBJ whole genome shotgun (WGS) entry which is preliminary data.</text>
</comment>
<dbReference type="EMBL" id="JANUCP010000004">
    <property type="protein sequence ID" value="MCS3920077.1"/>
    <property type="molecule type" value="Genomic_DNA"/>
</dbReference>
<dbReference type="RefSeq" id="WP_018195279.1">
    <property type="nucleotide sequence ID" value="NZ_CP130454.1"/>
</dbReference>
<accession>A0ABT2EQ45</accession>
<gene>
    <name evidence="1" type="ORF">M2350_002494</name>
</gene>
<keyword evidence="2" id="KW-1185">Reference proteome</keyword>
<organism evidence="1 2">
    <name type="scientific">Candidatus Fervidibacter sacchari</name>
    <dbReference type="NCBI Taxonomy" id="1448929"/>
    <lineage>
        <taxon>Bacteria</taxon>
        <taxon>Candidatus Fervidibacterota</taxon>
        <taxon>Candidatus Fervidibacter</taxon>
    </lineage>
</organism>